<comment type="subcellular location">
    <subcellularLocation>
        <location evidence="1">Membrane</location>
        <topology evidence="1">Multi-pass membrane protein</topology>
    </subcellularLocation>
</comment>
<dbReference type="GO" id="GO:0016020">
    <property type="term" value="C:membrane"/>
    <property type="evidence" value="ECO:0007669"/>
    <property type="project" value="UniProtKB-SubCell"/>
</dbReference>
<dbReference type="GO" id="GO:0005739">
    <property type="term" value="C:mitochondrion"/>
    <property type="evidence" value="ECO:0007669"/>
    <property type="project" value="TreeGrafter"/>
</dbReference>
<accession>A0A8B8CQL8</accession>
<dbReference type="Proteomes" id="UP000694844">
    <property type="component" value="Chromosome 2"/>
</dbReference>
<feature type="transmembrane region" description="Helical" evidence="6">
    <location>
        <begin position="95"/>
        <end position="117"/>
    </location>
</feature>
<dbReference type="PANTHER" id="PTHR11266">
    <property type="entry name" value="PEROXISOMAL MEMBRANE PROTEIN 2, PXMP2 MPV17"/>
    <property type="match status" value="1"/>
</dbReference>
<dbReference type="PANTHER" id="PTHR11266:SF8">
    <property type="entry name" value="MPV17-LIKE PROTEIN 2"/>
    <property type="match status" value="1"/>
</dbReference>
<evidence type="ECO:0000313" key="8">
    <source>
        <dbReference type="RefSeq" id="XP_022318065.1"/>
    </source>
</evidence>
<dbReference type="OrthoDB" id="10267969at2759"/>
<evidence type="ECO:0000256" key="2">
    <source>
        <dbReference type="ARBA" id="ARBA00006824"/>
    </source>
</evidence>
<keyword evidence="3 6" id="KW-0812">Transmembrane</keyword>
<keyword evidence="7" id="KW-1185">Reference proteome</keyword>
<feature type="transmembrane region" description="Helical" evidence="6">
    <location>
        <begin position="161"/>
        <end position="178"/>
    </location>
</feature>
<evidence type="ECO:0000313" key="7">
    <source>
        <dbReference type="Proteomes" id="UP000694844"/>
    </source>
</evidence>
<dbReference type="Pfam" id="PF04117">
    <property type="entry name" value="Mpv17_PMP22"/>
    <property type="match status" value="1"/>
</dbReference>
<sequence>MGSKYSAVRQNIMQKHLFVTNVVTTGGLLAAGDAITQNLEIAMDKEGTQKYSLQRTKRMLAVGLALGPFGHLWYSKLVDRLVPGVASTQTALKKILADQIVAGPFFCSAFFFGMALLEGKGVNGASEEVKEKFLPVYMIDWCFWPPAQFINFRFLPMEFRVIYVAVLTLCWNTFLSYYKHRDIPKPSES</sequence>
<evidence type="ECO:0000256" key="4">
    <source>
        <dbReference type="ARBA" id="ARBA00022989"/>
    </source>
</evidence>
<dbReference type="RefSeq" id="XP_022318065.1">
    <property type="nucleotide sequence ID" value="XM_022462357.1"/>
</dbReference>
<dbReference type="InterPro" id="IPR007248">
    <property type="entry name" value="Mpv17_PMP22"/>
</dbReference>
<evidence type="ECO:0000256" key="1">
    <source>
        <dbReference type="ARBA" id="ARBA00004141"/>
    </source>
</evidence>
<keyword evidence="4 6" id="KW-1133">Transmembrane helix</keyword>
<reference evidence="8" key="1">
    <citation type="submission" date="2025-08" db="UniProtKB">
        <authorList>
            <consortium name="RefSeq"/>
        </authorList>
    </citation>
    <scope>IDENTIFICATION</scope>
    <source>
        <tissue evidence="8">Whole sample</tissue>
    </source>
</reference>
<dbReference type="KEGG" id="cvn:111121199"/>
<dbReference type="AlphaFoldDB" id="A0A8B8CQL8"/>
<organism evidence="7 8">
    <name type="scientific">Crassostrea virginica</name>
    <name type="common">Eastern oyster</name>
    <dbReference type="NCBI Taxonomy" id="6565"/>
    <lineage>
        <taxon>Eukaryota</taxon>
        <taxon>Metazoa</taxon>
        <taxon>Spiralia</taxon>
        <taxon>Lophotrochozoa</taxon>
        <taxon>Mollusca</taxon>
        <taxon>Bivalvia</taxon>
        <taxon>Autobranchia</taxon>
        <taxon>Pteriomorphia</taxon>
        <taxon>Ostreida</taxon>
        <taxon>Ostreoidea</taxon>
        <taxon>Ostreidae</taxon>
        <taxon>Crassostrea</taxon>
    </lineage>
</organism>
<protein>
    <submittedName>
        <fullName evidence="8">Mpv17-like protein 2</fullName>
    </submittedName>
</protein>
<evidence type="ECO:0000256" key="6">
    <source>
        <dbReference type="RuleBase" id="RU363053"/>
    </source>
</evidence>
<name>A0A8B8CQL8_CRAVI</name>
<keyword evidence="5 6" id="KW-0472">Membrane</keyword>
<proteinExistence type="inferred from homology"/>
<dbReference type="GO" id="GO:0061668">
    <property type="term" value="P:mitochondrial ribosome assembly"/>
    <property type="evidence" value="ECO:0007669"/>
    <property type="project" value="TreeGrafter"/>
</dbReference>
<gene>
    <name evidence="8" type="primary">LOC111121199</name>
</gene>
<feature type="transmembrane region" description="Helical" evidence="6">
    <location>
        <begin position="59"/>
        <end position="75"/>
    </location>
</feature>
<evidence type="ECO:0000256" key="5">
    <source>
        <dbReference type="ARBA" id="ARBA00023136"/>
    </source>
</evidence>
<dbReference type="GeneID" id="111121199"/>
<evidence type="ECO:0000256" key="3">
    <source>
        <dbReference type="ARBA" id="ARBA00022692"/>
    </source>
</evidence>
<comment type="similarity">
    <text evidence="2 6">Belongs to the peroxisomal membrane protein PXMP2/4 family.</text>
</comment>